<dbReference type="Gene3D" id="3.30.70.660">
    <property type="entry name" value="Pseudouridine synthase I, catalytic domain, C-terminal subdomain"/>
    <property type="match status" value="1"/>
</dbReference>
<dbReference type="Pfam" id="PF01416">
    <property type="entry name" value="PseudoU_synth_1"/>
    <property type="match status" value="2"/>
</dbReference>
<dbReference type="Proteomes" id="UP000297982">
    <property type="component" value="Unassembled WGS sequence"/>
</dbReference>
<dbReference type="GO" id="GO:0003723">
    <property type="term" value="F:RNA binding"/>
    <property type="evidence" value="ECO:0007669"/>
    <property type="project" value="InterPro"/>
</dbReference>
<dbReference type="PIRSF" id="PIRSF001430">
    <property type="entry name" value="tRNA_psdUrid_synth"/>
    <property type="match status" value="1"/>
</dbReference>
<gene>
    <name evidence="4 9" type="primary">truA</name>
    <name evidence="9" type="ORF">E4663_18540</name>
</gene>
<dbReference type="NCBIfam" id="TIGR00071">
    <property type="entry name" value="hisT_truA"/>
    <property type="match status" value="1"/>
</dbReference>
<feature type="binding site" evidence="4 6">
    <location>
        <position position="111"/>
    </location>
    <ligand>
        <name>substrate</name>
    </ligand>
</feature>
<comment type="catalytic activity">
    <reaction evidence="4 7">
        <text>uridine(38/39/40) in tRNA = pseudouridine(38/39/40) in tRNA</text>
        <dbReference type="Rhea" id="RHEA:22376"/>
        <dbReference type="Rhea" id="RHEA-COMP:10085"/>
        <dbReference type="Rhea" id="RHEA-COMP:10087"/>
        <dbReference type="ChEBI" id="CHEBI:65314"/>
        <dbReference type="ChEBI" id="CHEBI:65315"/>
        <dbReference type="EC" id="5.4.99.12"/>
    </reaction>
</comment>
<proteinExistence type="inferred from homology"/>
<keyword evidence="10" id="KW-1185">Reference proteome</keyword>
<evidence type="ECO:0000256" key="5">
    <source>
        <dbReference type="PIRSR" id="PIRSR001430-1"/>
    </source>
</evidence>
<comment type="caution">
    <text evidence="4">Lacks conserved residue(s) required for the propagation of feature annotation.</text>
</comment>
<dbReference type="AlphaFoldDB" id="A0A4Z0GTW9"/>
<keyword evidence="2 4" id="KW-0819">tRNA processing</keyword>
<evidence type="ECO:0000313" key="10">
    <source>
        <dbReference type="Proteomes" id="UP000297982"/>
    </source>
</evidence>
<evidence type="ECO:0000256" key="2">
    <source>
        <dbReference type="ARBA" id="ARBA00022694"/>
    </source>
</evidence>
<comment type="function">
    <text evidence="4">Formation of pseudouridine at positions 38, 39 and 40 in the anticodon stem and loop of transfer RNAs.</text>
</comment>
<dbReference type="InterPro" id="IPR020095">
    <property type="entry name" value="PsdUridine_synth_TruA_C"/>
</dbReference>
<evidence type="ECO:0000256" key="1">
    <source>
        <dbReference type="ARBA" id="ARBA00009375"/>
    </source>
</evidence>
<protein>
    <recommendedName>
        <fullName evidence="4">tRNA pseudouridine synthase A</fullName>
        <ecNumber evidence="4">5.4.99.12</ecNumber>
    </recommendedName>
    <alternativeName>
        <fullName evidence="4">tRNA pseudouridine(38-40) synthase</fullName>
    </alternativeName>
    <alternativeName>
        <fullName evidence="4">tRNA pseudouridylate synthase I</fullName>
    </alternativeName>
    <alternativeName>
        <fullName evidence="4">tRNA-uridine isomerase I</fullName>
    </alternativeName>
</protein>
<comment type="similarity">
    <text evidence="1 4 7">Belongs to the tRNA pseudouridine synthase TruA family.</text>
</comment>
<dbReference type="InterPro" id="IPR001406">
    <property type="entry name" value="PsdUridine_synth_TruA"/>
</dbReference>
<evidence type="ECO:0000256" key="7">
    <source>
        <dbReference type="RuleBase" id="RU003792"/>
    </source>
</evidence>
<dbReference type="EC" id="5.4.99.12" evidence="4"/>
<feature type="active site" description="Nucleophile" evidence="4 5">
    <location>
        <position position="53"/>
    </location>
</feature>
<sequence length="251" mass="28705">MERLRCVIQYDGTHYAGYQIQPNGNTVQAELEKALRKMHKGQRVKVVASGRTDSGVHAKGQVIHFDTDLTIPLSNWRRALSSLLPADIMVESVESVPSDFHARYDTTGKEYRYFVWNAKEPDIFKRLYRHHVRGELDIEAMREACSYIEGEHDFTSFCSPKTDIKGDKVRTIYRAEISEDGQEITFVFRGSGFLYNMVRILVGTLLEVGRGDRSPREVPSIIEAVDREAAGRTAPPHGLFLWKVHYEERGE</sequence>
<feature type="domain" description="Pseudouridine synthase I TruA alpha/beta" evidence="8">
    <location>
        <begin position="144"/>
        <end position="247"/>
    </location>
</feature>
<name>A0A4Z0GTW9_9BACI</name>
<dbReference type="HAMAP" id="MF_00171">
    <property type="entry name" value="TruA"/>
    <property type="match status" value="1"/>
</dbReference>
<accession>A0A4Z0GTW9</accession>
<dbReference type="InterPro" id="IPR020094">
    <property type="entry name" value="TruA/RsuA/RluB/E/F_N"/>
</dbReference>
<dbReference type="PANTHER" id="PTHR11142">
    <property type="entry name" value="PSEUDOURIDYLATE SYNTHASE"/>
    <property type="match status" value="1"/>
</dbReference>
<dbReference type="PANTHER" id="PTHR11142:SF0">
    <property type="entry name" value="TRNA PSEUDOURIDINE SYNTHASE-LIKE 1"/>
    <property type="match status" value="1"/>
</dbReference>
<dbReference type="CDD" id="cd02570">
    <property type="entry name" value="PseudoU_synth_EcTruA"/>
    <property type="match status" value="1"/>
</dbReference>
<comment type="caution">
    <text evidence="9">The sequence shown here is derived from an EMBL/GenBank/DDBJ whole genome shotgun (WGS) entry which is preliminary data.</text>
</comment>
<evidence type="ECO:0000313" key="9">
    <source>
        <dbReference type="EMBL" id="TGB00883.1"/>
    </source>
</evidence>
<evidence type="ECO:0000259" key="8">
    <source>
        <dbReference type="Pfam" id="PF01416"/>
    </source>
</evidence>
<comment type="subunit">
    <text evidence="4">Homodimer.</text>
</comment>
<dbReference type="EMBL" id="SRJC01000009">
    <property type="protein sequence ID" value="TGB00883.1"/>
    <property type="molecule type" value="Genomic_DNA"/>
</dbReference>
<dbReference type="InterPro" id="IPR020097">
    <property type="entry name" value="PsdUridine_synth_TruA_a/b_dom"/>
</dbReference>
<organism evidence="9 10">
    <name type="scientific">Halobacillus salinus</name>
    <dbReference type="NCBI Taxonomy" id="192814"/>
    <lineage>
        <taxon>Bacteria</taxon>
        <taxon>Bacillati</taxon>
        <taxon>Bacillota</taxon>
        <taxon>Bacilli</taxon>
        <taxon>Bacillales</taxon>
        <taxon>Bacillaceae</taxon>
        <taxon>Halobacillus</taxon>
    </lineage>
</organism>
<dbReference type="InterPro" id="IPR020103">
    <property type="entry name" value="PsdUridine_synth_cat_dom_sf"/>
</dbReference>
<evidence type="ECO:0000256" key="3">
    <source>
        <dbReference type="ARBA" id="ARBA00023235"/>
    </source>
</evidence>
<dbReference type="SUPFAM" id="SSF55120">
    <property type="entry name" value="Pseudouridine synthase"/>
    <property type="match status" value="1"/>
</dbReference>
<keyword evidence="3 4" id="KW-0413">Isomerase</keyword>
<dbReference type="GO" id="GO:0031119">
    <property type="term" value="P:tRNA pseudouridine synthesis"/>
    <property type="evidence" value="ECO:0007669"/>
    <property type="project" value="UniProtKB-UniRule"/>
</dbReference>
<dbReference type="RefSeq" id="WP_079477322.1">
    <property type="nucleotide sequence ID" value="NZ_FVYZ01000002.1"/>
</dbReference>
<dbReference type="STRING" id="192814.GCA_900166575_03920"/>
<dbReference type="Gene3D" id="3.30.70.580">
    <property type="entry name" value="Pseudouridine synthase I, catalytic domain, N-terminal subdomain"/>
    <property type="match status" value="1"/>
</dbReference>
<evidence type="ECO:0000256" key="6">
    <source>
        <dbReference type="PIRSR" id="PIRSR001430-2"/>
    </source>
</evidence>
<feature type="domain" description="Pseudouridine synthase I TruA alpha/beta" evidence="8">
    <location>
        <begin position="8"/>
        <end position="105"/>
    </location>
</feature>
<dbReference type="FunFam" id="3.30.70.580:FF:000001">
    <property type="entry name" value="tRNA pseudouridine synthase A"/>
    <property type="match status" value="1"/>
</dbReference>
<dbReference type="GO" id="GO:0160147">
    <property type="term" value="F:tRNA pseudouridine(38-40) synthase activity"/>
    <property type="evidence" value="ECO:0007669"/>
    <property type="project" value="UniProtKB-EC"/>
</dbReference>
<dbReference type="OrthoDB" id="9811823at2"/>
<reference evidence="9 10" key="1">
    <citation type="journal article" date="2003" name="Int. J. Syst. Evol. Microbiol.">
        <title>Halobacillus salinus sp. nov., isolated from a salt lake on the coast of the East Sea in Korea.</title>
        <authorList>
            <person name="Yoon J.H."/>
            <person name="Kang K.H."/>
            <person name="Park Y.H."/>
        </authorList>
    </citation>
    <scope>NUCLEOTIDE SEQUENCE [LARGE SCALE GENOMIC DNA]</scope>
    <source>
        <strain evidence="9 10">HSL-3</strain>
    </source>
</reference>
<evidence type="ECO:0000256" key="4">
    <source>
        <dbReference type="HAMAP-Rule" id="MF_00171"/>
    </source>
</evidence>